<keyword evidence="3 14" id="KW-0732">Signal</keyword>
<feature type="domain" description="SUN" evidence="15">
    <location>
        <begin position="218"/>
        <end position="374"/>
    </location>
</feature>
<dbReference type="PANTHER" id="PTHR12953:SF0">
    <property type="entry name" value="SUN DOMAIN-CONTAINING OSSIFICATION FACTOR"/>
    <property type="match status" value="1"/>
</dbReference>
<feature type="compositionally biased region" description="Low complexity" evidence="12">
    <location>
        <begin position="955"/>
        <end position="971"/>
    </location>
</feature>
<comment type="subunit">
    <text evidence="10">Interacts with EMP65.</text>
</comment>
<feature type="region of interest" description="Disordered" evidence="12">
    <location>
        <begin position="955"/>
        <end position="974"/>
    </location>
</feature>
<sequence length="996" mass="110325">MVYKTLCLVILLLAVGQTSVRSNAGQAAEETSKDNSTAKEDQKLHPPPLVEVIHGKVNSVIHDIVGSIDEIPPLVTEVLKPKKEFVVTPIETSVPSEVVENDSSAASFDTILEEAVVQSPGLVENLTSELTPLSLPDEQLPQELETEIASNVSEPKTQEGKPPAPPEQKPQHDQIKVAEPAAPSDSKVHELGHEGKNASHDDIPSFSEWAKKQMAEVGKNKGENLTVGTMKVRVKNYASPDCGAKVLAANPEAGNPNAILSPSRDDYMLNPCNVKIWFIVELCESIQPQRFEIANFELFSSSPQDLNIFVSDRYPTRDWSLVATVQAKDERTVQTFSFPPLPNFAKIIKVEMLSHYGSEHYCPISLFKAFGTSELEVLDNVDAEDDGPTKAIIEEDETDEELSEGDRGYFLAPVKAAVMHVVQKAAEVLVVKGGKRNNTCSNDTLSNTCFTPSYAVVCTNCSEQFYDRLFDVMCCQGEKLKTLLLNPFINNIIVNTSICSSYGFSWFNETSSNRSSARDFLGVSYIKSFLNEETIVALCNYLAVTKKKTPLNVSQDKLPEVVPLVQTTLNEPQPLEVEVDHQEDSDFTTSSFIHPTKTLSEENTTAPELKSNQTVISDEVPAANDTGKNEDLSSFQSVEATPPLDVEHIQKSSEERNNTGQVNVTAQDSVLQPAPSQDETVTADSLALDSLFPELEEEQTQDLEASTAKATMNLKVQKESVFVRLANRIKALEVNMSLSSQYLEELSRRYKRQVEELQRSLSNMMEEIRLSAERENNLANELKTVSAKVEQLTATLDKLLEDRDEWGPKAYFYGQHGMIIAFEVVMLFLCIAFCKWLTAGNGRSIEDNKNKKQPVPQRRHSTNIVVAGPPVKQRRPSEEAFVPSSSTHEELLIDGSQRKISRDQMKKKKKKKKDRPDEIDIITISSNDEETAQLGVNACTKSCCAAGLTRQQRSSAQTQTSSQETLSSLQQPMPVSLNSSIKKKTGAFKKIVKKLF</sequence>
<keyword evidence="2 13" id="KW-0812">Transmembrane</keyword>
<evidence type="ECO:0000256" key="6">
    <source>
        <dbReference type="ARBA" id="ARBA00023136"/>
    </source>
</evidence>
<dbReference type="KEGG" id="clec:106668785"/>
<dbReference type="EnsemblMetazoa" id="XM_014397876.1">
    <property type="protein sequence ID" value="XP_014253362.1"/>
    <property type="gene ID" value="LOC106668785"/>
</dbReference>
<evidence type="ECO:0000256" key="7">
    <source>
        <dbReference type="ARBA" id="ARBA00023180"/>
    </source>
</evidence>
<evidence type="ECO:0000313" key="17">
    <source>
        <dbReference type="Proteomes" id="UP000494040"/>
    </source>
</evidence>
<evidence type="ECO:0000256" key="10">
    <source>
        <dbReference type="ARBA" id="ARBA00064635"/>
    </source>
</evidence>
<evidence type="ECO:0000259" key="15">
    <source>
        <dbReference type="PROSITE" id="PS51469"/>
    </source>
</evidence>
<dbReference type="InterPro" id="IPR045120">
    <property type="entry name" value="Suco/Slp1-like"/>
</dbReference>
<evidence type="ECO:0000256" key="5">
    <source>
        <dbReference type="ARBA" id="ARBA00022989"/>
    </source>
</evidence>
<dbReference type="OMA" id="EHIMENA"/>
<evidence type="ECO:0000256" key="9">
    <source>
        <dbReference type="ARBA" id="ARBA00061226"/>
    </source>
</evidence>
<feature type="compositionally biased region" description="Basic and acidic residues" evidence="12">
    <location>
        <begin position="887"/>
        <end position="904"/>
    </location>
</feature>
<feature type="compositionally biased region" description="Polar residues" evidence="12">
    <location>
        <begin position="587"/>
        <end position="616"/>
    </location>
</feature>
<keyword evidence="17" id="KW-1185">Reference proteome</keyword>
<keyword evidence="4" id="KW-0256">Endoplasmic reticulum</keyword>
<feature type="region of interest" description="Disordered" evidence="12">
    <location>
        <begin position="582"/>
        <end position="679"/>
    </location>
</feature>
<feature type="chain" id="PRO_5035207223" description="SUN domain-containing protein" evidence="14">
    <location>
        <begin position="23"/>
        <end position="996"/>
    </location>
</feature>
<dbReference type="GO" id="GO:0005789">
    <property type="term" value="C:endoplasmic reticulum membrane"/>
    <property type="evidence" value="ECO:0007669"/>
    <property type="project" value="UniProtKB-SubCell"/>
</dbReference>
<evidence type="ECO:0000256" key="12">
    <source>
        <dbReference type="SAM" id="MobiDB-lite"/>
    </source>
</evidence>
<comment type="subcellular location">
    <subcellularLocation>
        <location evidence="8">Endomembrane system</location>
        <topology evidence="8">Single-pass type I membrane protein</topology>
    </subcellularLocation>
    <subcellularLocation>
        <location evidence="1">Endoplasmic reticulum membrane</location>
        <topology evidence="1">Single-pass membrane protein</topology>
    </subcellularLocation>
</comment>
<evidence type="ECO:0000256" key="11">
    <source>
        <dbReference type="SAM" id="Coils"/>
    </source>
</evidence>
<dbReference type="RefSeq" id="XP_014253362.1">
    <property type="nucleotide sequence ID" value="XM_014397876.1"/>
</dbReference>
<dbReference type="OrthoDB" id="266334at2759"/>
<comment type="similarity">
    <text evidence="9">Belongs to the SLP1 family.</text>
</comment>
<dbReference type="Pfam" id="PF07738">
    <property type="entry name" value="Sad1_UNC"/>
    <property type="match status" value="1"/>
</dbReference>
<evidence type="ECO:0000256" key="3">
    <source>
        <dbReference type="ARBA" id="ARBA00022729"/>
    </source>
</evidence>
<dbReference type="AlphaFoldDB" id="A0A8I6RYU0"/>
<dbReference type="GO" id="GO:0034975">
    <property type="term" value="P:protein folding in endoplasmic reticulum"/>
    <property type="evidence" value="ECO:0007669"/>
    <property type="project" value="TreeGrafter"/>
</dbReference>
<keyword evidence="7" id="KW-0325">Glycoprotein</keyword>
<evidence type="ECO:0000256" key="2">
    <source>
        <dbReference type="ARBA" id="ARBA00022692"/>
    </source>
</evidence>
<keyword evidence="6 13" id="KW-0472">Membrane</keyword>
<feature type="compositionally biased region" description="Basic and acidic residues" evidence="12">
    <location>
        <begin position="186"/>
        <end position="203"/>
    </location>
</feature>
<evidence type="ECO:0000256" key="1">
    <source>
        <dbReference type="ARBA" id="ARBA00004389"/>
    </source>
</evidence>
<evidence type="ECO:0000256" key="13">
    <source>
        <dbReference type="SAM" id="Phobius"/>
    </source>
</evidence>
<protein>
    <recommendedName>
        <fullName evidence="15">SUN domain-containing protein</fullName>
    </recommendedName>
</protein>
<dbReference type="GeneID" id="106668785"/>
<feature type="signal peptide" evidence="14">
    <location>
        <begin position="1"/>
        <end position="22"/>
    </location>
</feature>
<feature type="coiled-coil region" evidence="11">
    <location>
        <begin position="740"/>
        <end position="802"/>
    </location>
</feature>
<proteinExistence type="inferred from homology"/>
<feature type="region of interest" description="Disordered" evidence="12">
    <location>
        <begin position="23"/>
        <end position="46"/>
    </location>
</feature>
<name>A0A8I6RYU0_CIMLE</name>
<feature type="transmembrane region" description="Helical" evidence="13">
    <location>
        <begin position="818"/>
        <end position="838"/>
    </location>
</feature>
<dbReference type="FunFam" id="2.60.120.260:FF:000099">
    <property type="entry name" value="Uncharacterized protein, isoform C"/>
    <property type="match status" value="1"/>
</dbReference>
<evidence type="ECO:0000256" key="4">
    <source>
        <dbReference type="ARBA" id="ARBA00022824"/>
    </source>
</evidence>
<organism evidence="16 17">
    <name type="scientific">Cimex lectularius</name>
    <name type="common">Bed bug</name>
    <name type="synonym">Acanthia lectularia</name>
    <dbReference type="NCBI Taxonomy" id="79782"/>
    <lineage>
        <taxon>Eukaryota</taxon>
        <taxon>Metazoa</taxon>
        <taxon>Ecdysozoa</taxon>
        <taxon>Arthropoda</taxon>
        <taxon>Hexapoda</taxon>
        <taxon>Insecta</taxon>
        <taxon>Pterygota</taxon>
        <taxon>Neoptera</taxon>
        <taxon>Paraneoptera</taxon>
        <taxon>Hemiptera</taxon>
        <taxon>Heteroptera</taxon>
        <taxon>Panheteroptera</taxon>
        <taxon>Cimicomorpha</taxon>
        <taxon>Cimicidae</taxon>
        <taxon>Cimex</taxon>
    </lineage>
</organism>
<dbReference type="InterPro" id="IPR012919">
    <property type="entry name" value="SUN_dom"/>
</dbReference>
<feature type="compositionally biased region" description="Polar residues" evidence="12">
    <location>
        <begin position="658"/>
        <end position="679"/>
    </location>
</feature>
<keyword evidence="11" id="KW-0175">Coiled coil</keyword>
<evidence type="ECO:0000256" key="8">
    <source>
        <dbReference type="ARBA" id="ARBA00046288"/>
    </source>
</evidence>
<dbReference type="PROSITE" id="PS51469">
    <property type="entry name" value="SUN"/>
    <property type="match status" value="1"/>
</dbReference>
<dbReference type="Proteomes" id="UP000494040">
    <property type="component" value="Unassembled WGS sequence"/>
</dbReference>
<feature type="region of interest" description="Disordered" evidence="12">
    <location>
        <begin position="845"/>
        <end position="916"/>
    </location>
</feature>
<reference evidence="16" key="1">
    <citation type="submission" date="2022-01" db="UniProtKB">
        <authorList>
            <consortium name="EnsemblMetazoa"/>
        </authorList>
    </citation>
    <scope>IDENTIFICATION</scope>
</reference>
<evidence type="ECO:0000256" key="14">
    <source>
        <dbReference type="SAM" id="SignalP"/>
    </source>
</evidence>
<feature type="compositionally biased region" description="Basic and acidic residues" evidence="12">
    <location>
        <begin position="645"/>
        <end position="657"/>
    </location>
</feature>
<dbReference type="PANTHER" id="PTHR12953">
    <property type="entry name" value="MEMBRANE PROTEIN CH1 RELATED"/>
    <property type="match status" value="1"/>
</dbReference>
<feature type="compositionally biased region" description="Basic and acidic residues" evidence="12">
    <location>
        <begin position="30"/>
        <end position="44"/>
    </location>
</feature>
<feature type="region of interest" description="Disordered" evidence="12">
    <location>
        <begin position="151"/>
        <end position="203"/>
    </location>
</feature>
<accession>A0A8I6RYU0</accession>
<evidence type="ECO:0000313" key="16">
    <source>
        <dbReference type="EnsemblMetazoa" id="XP_014253362.1"/>
    </source>
</evidence>
<keyword evidence="5 13" id="KW-1133">Transmembrane helix</keyword>